<evidence type="ECO:0000313" key="3">
    <source>
        <dbReference type="Proteomes" id="UP000094455"/>
    </source>
</evidence>
<dbReference type="GO" id="GO:1990334">
    <property type="term" value="C:Bfa1-Bub2 complex"/>
    <property type="evidence" value="ECO:0007669"/>
    <property type="project" value="InterPro"/>
</dbReference>
<feature type="region of interest" description="Disordered" evidence="1">
    <location>
        <begin position="360"/>
        <end position="393"/>
    </location>
</feature>
<sequence length="597" mass="69503">MEADFQKLKLRSSNLSTVHEFDERSTLTKENVKLLEKQKMLQKYMDDTGLSAGNFEEDRFFDEDYGDDFDDDADGEGNNGFDFDAQIKKQIESQGQRKQHVKQQEQEWPQSRQRKSALRSSMATPIGSHVYTLVDKPTVEHGSISSFSSRTPSSVQSQYSESDTENSDYAADYDDFEEVGKTLNLQEKFRRKQQEAKQHVEEERLLRRKQNTNSRSKLPRSDSRLAQHYDVDDITNDADFEDLNYIDPSKIYRFKANPSPSSHGYLDRKKSLPVMRVVTSVAGSPKKVKKYLSSVDMNSKLDKYPKQSYPVYDRHGNNNHERELDELDDLDDFDLTITLSDYKKLKRKSKKIDFSQYVETPSQHQYRQHRESRDSRYIPQRLSSSGDYSSKNVLFSTPEDSKTARLTKEGKIKLIRSLGKPMVRKVMPAHIYGEIVYDPQLKKWCGNEEDLARFETLNYSKPQLITKKQSMPQMIGNMVYDDKKLRWVSVTGNYEDDPFGEDFDTIMNGSEEPERTKPGILKPSGRGVSGKLVPSESSMSLADHLKKKDSYFKVTPEMYKTWKTEEGRWVRKVGNWFPYDENTHKFKYELKTFLNQQ</sequence>
<reference evidence="2 3" key="1">
    <citation type="journal article" date="2016" name="Proc. Natl. Acad. Sci. U.S.A.">
        <title>Comparative genomics of biotechnologically important yeasts.</title>
        <authorList>
            <person name="Riley R."/>
            <person name="Haridas S."/>
            <person name="Wolfe K.H."/>
            <person name="Lopes M.R."/>
            <person name="Hittinger C.T."/>
            <person name="Goeker M."/>
            <person name="Salamov A.A."/>
            <person name="Wisecaver J.H."/>
            <person name="Long T.M."/>
            <person name="Calvey C.H."/>
            <person name="Aerts A.L."/>
            <person name="Barry K.W."/>
            <person name="Choi C."/>
            <person name="Clum A."/>
            <person name="Coughlan A.Y."/>
            <person name="Deshpande S."/>
            <person name="Douglass A.P."/>
            <person name="Hanson S.J."/>
            <person name="Klenk H.-P."/>
            <person name="LaButti K.M."/>
            <person name="Lapidus A."/>
            <person name="Lindquist E.A."/>
            <person name="Lipzen A.M."/>
            <person name="Meier-Kolthoff J.P."/>
            <person name="Ohm R.A."/>
            <person name="Otillar R.P."/>
            <person name="Pangilinan J.L."/>
            <person name="Peng Y."/>
            <person name="Rokas A."/>
            <person name="Rosa C.A."/>
            <person name="Scheuner C."/>
            <person name="Sibirny A.A."/>
            <person name="Slot J.C."/>
            <person name="Stielow J.B."/>
            <person name="Sun H."/>
            <person name="Kurtzman C.P."/>
            <person name="Blackwell M."/>
            <person name="Grigoriev I.V."/>
            <person name="Jeffries T.W."/>
        </authorList>
    </citation>
    <scope>NUCLEOTIDE SEQUENCE [LARGE SCALE GENOMIC DNA]</scope>
    <source>
        <strain evidence="2 3">NRRL Y-2026</strain>
    </source>
</reference>
<feature type="compositionally biased region" description="Basic and acidic residues" evidence="1">
    <location>
        <begin position="192"/>
        <end position="205"/>
    </location>
</feature>
<evidence type="ECO:0000256" key="1">
    <source>
        <dbReference type="SAM" id="MobiDB-lite"/>
    </source>
</evidence>
<feature type="compositionally biased region" description="Polar residues" evidence="1">
    <location>
        <begin position="381"/>
        <end position="393"/>
    </location>
</feature>
<dbReference type="PANTHER" id="PTHR35140:SF1">
    <property type="entry name" value="MITOTIC CHECK POINT PROTEIN BFA1"/>
    <property type="match status" value="1"/>
</dbReference>
<dbReference type="RefSeq" id="XP_019016836.1">
    <property type="nucleotide sequence ID" value="XM_019159896.1"/>
</dbReference>
<dbReference type="EMBL" id="KV454004">
    <property type="protein sequence ID" value="ODQ45723.1"/>
    <property type="molecule type" value="Genomic_DNA"/>
</dbReference>
<dbReference type="STRING" id="763406.A0A1E3NK59"/>
<dbReference type="GO" id="GO:0005096">
    <property type="term" value="F:GTPase activator activity"/>
    <property type="evidence" value="ECO:0007669"/>
    <property type="project" value="InterPro"/>
</dbReference>
<protein>
    <submittedName>
        <fullName evidence="2">Uncharacterized protein</fullName>
    </submittedName>
</protein>
<dbReference type="AlphaFoldDB" id="A0A1E3NK59"/>
<feature type="compositionally biased region" description="Low complexity" evidence="1">
    <location>
        <begin position="143"/>
        <end position="160"/>
    </location>
</feature>
<dbReference type="GeneID" id="30176583"/>
<feature type="compositionally biased region" description="Acidic residues" evidence="1">
    <location>
        <begin position="61"/>
        <end position="75"/>
    </location>
</feature>
<keyword evidence="3" id="KW-1185">Reference proteome</keyword>
<dbReference type="GO" id="GO:0044732">
    <property type="term" value="C:mitotic spindle pole body"/>
    <property type="evidence" value="ECO:0007669"/>
    <property type="project" value="TreeGrafter"/>
</dbReference>
<organism evidence="2 3">
    <name type="scientific">Pichia membranifaciens NRRL Y-2026</name>
    <dbReference type="NCBI Taxonomy" id="763406"/>
    <lineage>
        <taxon>Eukaryota</taxon>
        <taxon>Fungi</taxon>
        <taxon>Dikarya</taxon>
        <taxon>Ascomycota</taxon>
        <taxon>Saccharomycotina</taxon>
        <taxon>Pichiomycetes</taxon>
        <taxon>Pichiales</taxon>
        <taxon>Pichiaceae</taxon>
        <taxon>Pichia</taxon>
    </lineage>
</organism>
<evidence type="ECO:0000313" key="2">
    <source>
        <dbReference type="EMBL" id="ODQ45723.1"/>
    </source>
</evidence>
<dbReference type="InterPro" id="IPR034586">
    <property type="entry name" value="Bfa1/Byr4"/>
</dbReference>
<feature type="region of interest" description="Disordered" evidence="1">
    <location>
        <begin position="187"/>
        <end position="224"/>
    </location>
</feature>
<dbReference type="Proteomes" id="UP000094455">
    <property type="component" value="Unassembled WGS sequence"/>
</dbReference>
<feature type="region of interest" description="Disordered" evidence="1">
    <location>
        <begin position="509"/>
        <end position="534"/>
    </location>
</feature>
<name>A0A1E3NK59_9ASCO</name>
<accession>A0A1E3NK59</accession>
<dbReference type="GO" id="GO:0031578">
    <property type="term" value="P:mitotic spindle orientation checkpoint signaling"/>
    <property type="evidence" value="ECO:0007669"/>
    <property type="project" value="TreeGrafter"/>
</dbReference>
<dbReference type="PANTHER" id="PTHR35140">
    <property type="entry name" value="MITOTIC CHECK POINT PROTEIN BFA1"/>
    <property type="match status" value="1"/>
</dbReference>
<proteinExistence type="predicted"/>
<feature type="compositionally biased region" description="Acidic residues" evidence="1">
    <location>
        <begin position="162"/>
        <end position="175"/>
    </location>
</feature>
<dbReference type="OrthoDB" id="19159at2759"/>
<feature type="region of interest" description="Disordered" evidence="1">
    <location>
        <begin position="61"/>
        <end position="175"/>
    </location>
</feature>
<gene>
    <name evidence="2" type="ORF">PICMEDRAFT_12184</name>
</gene>